<dbReference type="EMBL" id="QJKF01000021">
    <property type="protein sequence ID" value="PXX55611.1"/>
    <property type="molecule type" value="Genomic_DNA"/>
</dbReference>
<dbReference type="AlphaFoldDB" id="A0A318JNR0"/>
<comment type="caution">
    <text evidence="1">The sequence shown here is derived from an EMBL/GenBank/DDBJ whole genome shotgun (WGS) entry which is preliminary data.</text>
</comment>
<proteinExistence type="predicted"/>
<organism evidence="1 2">
    <name type="scientific">Nocardia tenerifensis</name>
    <dbReference type="NCBI Taxonomy" id="228006"/>
    <lineage>
        <taxon>Bacteria</taxon>
        <taxon>Bacillati</taxon>
        <taxon>Actinomycetota</taxon>
        <taxon>Actinomycetes</taxon>
        <taxon>Mycobacteriales</taxon>
        <taxon>Nocardiaceae</taxon>
        <taxon>Nocardia</taxon>
    </lineage>
</organism>
<keyword evidence="2" id="KW-1185">Reference proteome</keyword>
<accession>A0A318JNR0</accession>
<evidence type="ECO:0000313" key="2">
    <source>
        <dbReference type="Proteomes" id="UP000247569"/>
    </source>
</evidence>
<gene>
    <name evidence="1" type="ORF">DFR70_12180</name>
</gene>
<dbReference type="RefSeq" id="WP_040736664.1">
    <property type="nucleotide sequence ID" value="NZ_QJKF01000021.1"/>
</dbReference>
<dbReference type="OrthoDB" id="10018623at2"/>
<protein>
    <submittedName>
        <fullName evidence="1">Uncharacterized protein</fullName>
    </submittedName>
</protein>
<reference evidence="1 2" key="1">
    <citation type="submission" date="2018-05" db="EMBL/GenBank/DDBJ databases">
        <title>Genomic Encyclopedia of Type Strains, Phase IV (KMG-IV): sequencing the most valuable type-strain genomes for metagenomic binning, comparative biology and taxonomic classification.</title>
        <authorList>
            <person name="Goeker M."/>
        </authorList>
    </citation>
    <scope>NUCLEOTIDE SEQUENCE [LARGE SCALE GENOMIC DNA]</scope>
    <source>
        <strain evidence="1 2">DSM 44704</strain>
    </source>
</reference>
<dbReference type="Proteomes" id="UP000247569">
    <property type="component" value="Unassembled WGS sequence"/>
</dbReference>
<name>A0A318JNR0_9NOCA</name>
<evidence type="ECO:0000313" key="1">
    <source>
        <dbReference type="EMBL" id="PXX55611.1"/>
    </source>
</evidence>
<sequence length="278" mass="30632">MDASWIAVAGSSVAAVGSAAAAVITSWSARQQTTKQISGQEQQWRREKRREAYANFLESGARARDELLVISELAQSDDSDFGPLAERVAAARALTDNVRGFGARVLVEGPAAMERPTRRVEEDIAGFRRWLEALITARRSGALGIDLGRTGRVYVVEAGQVIDYLRYDMRRNLDLFAAAARLALDDISATESSSGQERAPDQDLQWLLDQLEECGADRAAIDVTRPIKDIGDISSLHLFVVLTEARSVYALEDRWTLSELYESTVEQLAAYLAARRPT</sequence>